<protein>
    <recommendedName>
        <fullName evidence="5">F-box domain-containing protein</fullName>
    </recommendedName>
</protein>
<organism evidence="3 4">
    <name type="scientific">Lactuca virosa</name>
    <dbReference type="NCBI Taxonomy" id="75947"/>
    <lineage>
        <taxon>Eukaryota</taxon>
        <taxon>Viridiplantae</taxon>
        <taxon>Streptophyta</taxon>
        <taxon>Embryophyta</taxon>
        <taxon>Tracheophyta</taxon>
        <taxon>Spermatophyta</taxon>
        <taxon>Magnoliopsida</taxon>
        <taxon>eudicotyledons</taxon>
        <taxon>Gunneridae</taxon>
        <taxon>Pentapetalae</taxon>
        <taxon>asterids</taxon>
        <taxon>campanulids</taxon>
        <taxon>Asterales</taxon>
        <taxon>Asteraceae</taxon>
        <taxon>Cichorioideae</taxon>
        <taxon>Cichorieae</taxon>
        <taxon>Lactucinae</taxon>
        <taxon>Lactuca</taxon>
    </lineage>
</organism>
<dbReference type="Proteomes" id="UP001157418">
    <property type="component" value="Unassembled WGS sequence"/>
</dbReference>
<dbReference type="InterPro" id="IPR032675">
    <property type="entry name" value="LRR_dom_sf"/>
</dbReference>
<dbReference type="Gene3D" id="3.80.10.10">
    <property type="entry name" value="Ribonuclease Inhibitor"/>
    <property type="match status" value="1"/>
</dbReference>
<evidence type="ECO:0000259" key="1">
    <source>
        <dbReference type="Pfam" id="PF00646"/>
    </source>
</evidence>
<dbReference type="PANTHER" id="PTHR34223">
    <property type="entry name" value="OS11G0201299 PROTEIN"/>
    <property type="match status" value="1"/>
</dbReference>
<dbReference type="SUPFAM" id="SSF81383">
    <property type="entry name" value="F-box domain"/>
    <property type="match status" value="1"/>
</dbReference>
<proteinExistence type="predicted"/>
<gene>
    <name evidence="3" type="ORF">LVIROSA_LOCUS14035</name>
</gene>
<evidence type="ECO:0000259" key="2">
    <source>
        <dbReference type="Pfam" id="PF24758"/>
    </source>
</evidence>
<feature type="domain" description="F-box/LRR-repeat protein 15/At3g58940/PEG3-like LRR" evidence="2">
    <location>
        <begin position="106"/>
        <end position="351"/>
    </location>
</feature>
<comment type="caution">
    <text evidence="3">The sequence shown here is derived from an EMBL/GenBank/DDBJ whole genome shotgun (WGS) entry which is preliminary data.</text>
</comment>
<dbReference type="Pfam" id="PF24758">
    <property type="entry name" value="LRR_At5g56370"/>
    <property type="match status" value="1"/>
</dbReference>
<name>A0AAU9MJ99_9ASTR</name>
<dbReference type="InterPro" id="IPR001810">
    <property type="entry name" value="F-box_dom"/>
</dbReference>
<keyword evidence="4" id="KW-1185">Reference proteome</keyword>
<evidence type="ECO:0000313" key="4">
    <source>
        <dbReference type="Proteomes" id="UP001157418"/>
    </source>
</evidence>
<dbReference type="InterPro" id="IPR055411">
    <property type="entry name" value="LRR_FXL15/At3g58940/PEG3-like"/>
</dbReference>
<dbReference type="Pfam" id="PF00646">
    <property type="entry name" value="F-box"/>
    <property type="match status" value="1"/>
</dbReference>
<dbReference type="InterPro" id="IPR036047">
    <property type="entry name" value="F-box-like_dom_sf"/>
</dbReference>
<feature type="domain" description="F-box" evidence="1">
    <location>
        <begin position="19"/>
        <end position="58"/>
    </location>
</feature>
<dbReference type="AlphaFoldDB" id="A0AAU9MJ99"/>
<evidence type="ECO:0000313" key="3">
    <source>
        <dbReference type="EMBL" id="CAH1426985.1"/>
    </source>
</evidence>
<dbReference type="SUPFAM" id="SSF52047">
    <property type="entry name" value="RNI-like"/>
    <property type="match status" value="1"/>
</dbReference>
<reference evidence="3 4" key="1">
    <citation type="submission" date="2022-01" db="EMBL/GenBank/DDBJ databases">
        <authorList>
            <person name="Xiong W."/>
            <person name="Schranz E."/>
        </authorList>
    </citation>
    <scope>NUCLEOTIDE SEQUENCE [LARGE SCALE GENOMIC DNA]</scope>
</reference>
<dbReference type="PANTHER" id="PTHR34223:SF51">
    <property type="entry name" value="OS06G0556300 PROTEIN"/>
    <property type="match status" value="1"/>
</dbReference>
<sequence>MKKSEGPKASKCEDGVDLISDMPDSILLLILSGLRLTQEVIRTSILSRRWRYLWTSIPSLDIFYRQDKLKEDEFKEFVYWVLGNRSLDLDRFRLSCYYHYTMSTLGRWIHMAVTRNVKKLDLTFCPKKESEDTKDIEMPHCLVTCRSLKVLKLCLLEHGLRLPNFIGFPALRVLQLCYVVLSEKDLEKEFLESCPLLEDLRLVDCIINKPGLLCISCPKLKKLRIDNEEKKGSCGGIKISCPKLVFMELTGPYHFLFESLDSLEEVVIETERLPPAPTAEMIINAIRVLIPGISHVKSLWINLSFFFQCINAARDPSLPNLKTLELTTTISAFTIVELIQVLKYYPKLVSLKLFIKQDFCGPEYRELDETETRRIVAPVVKWVELFEYKGEKPKVDIQWYRNAWMEMFARWGQETKFSHW</sequence>
<dbReference type="EMBL" id="CAKMRJ010002223">
    <property type="protein sequence ID" value="CAH1426985.1"/>
    <property type="molecule type" value="Genomic_DNA"/>
</dbReference>
<dbReference type="InterPro" id="IPR053197">
    <property type="entry name" value="F-box_SCFL_complex_component"/>
</dbReference>
<evidence type="ECO:0008006" key="5">
    <source>
        <dbReference type="Google" id="ProtNLM"/>
    </source>
</evidence>
<accession>A0AAU9MJ99</accession>